<gene>
    <name evidence="1" type="ORF">HMPREF9439_02062</name>
</gene>
<name>F3QM85_9BURK</name>
<proteinExistence type="predicted"/>
<dbReference type="HOGENOM" id="CLU_2396952_0_0_4"/>
<sequence>MFSELALNFRFFLLTIKKKESEQETNHGSSIESPRFLLLFFEELQKRSLLRRNCTGVGLSGLCSPLMYWEGFFEEFLNFRDIKVFGAEGGFEE</sequence>
<evidence type="ECO:0000313" key="1">
    <source>
        <dbReference type="EMBL" id="EGG52392.1"/>
    </source>
</evidence>
<organism evidence="1 2">
    <name type="scientific">Parasutterella excrementihominis YIT 11859</name>
    <dbReference type="NCBI Taxonomy" id="762966"/>
    <lineage>
        <taxon>Bacteria</taxon>
        <taxon>Pseudomonadati</taxon>
        <taxon>Pseudomonadota</taxon>
        <taxon>Betaproteobacteria</taxon>
        <taxon>Burkholderiales</taxon>
        <taxon>Sutterellaceae</taxon>
        <taxon>Parasutterella</taxon>
    </lineage>
</organism>
<dbReference type="EMBL" id="AFBP01000070">
    <property type="protein sequence ID" value="EGG52392.1"/>
    <property type="molecule type" value="Genomic_DNA"/>
</dbReference>
<comment type="caution">
    <text evidence="1">The sequence shown here is derived from an EMBL/GenBank/DDBJ whole genome shotgun (WGS) entry which is preliminary data.</text>
</comment>
<dbReference type="Proteomes" id="UP000005156">
    <property type="component" value="Unassembled WGS sequence"/>
</dbReference>
<keyword evidence="2" id="KW-1185">Reference proteome</keyword>
<reference evidence="1 2" key="1">
    <citation type="submission" date="2011-02" db="EMBL/GenBank/DDBJ databases">
        <authorList>
            <person name="Weinstock G."/>
            <person name="Sodergren E."/>
            <person name="Clifton S."/>
            <person name="Fulton L."/>
            <person name="Fulton B."/>
            <person name="Courtney L."/>
            <person name="Fronick C."/>
            <person name="Harrison M."/>
            <person name="Strong C."/>
            <person name="Farmer C."/>
            <person name="Delahaunty K."/>
            <person name="Markovic C."/>
            <person name="Hall O."/>
            <person name="Minx P."/>
            <person name="Tomlinson C."/>
            <person name="Mitreva M."/>
            <person name="Hou S."/>
            <person name="Chen J."/>
            <person name="Wollam A."/>
            <person name="Pepin K.H."/>
            <person name="Johnson M."/>
            <person name="Bhonagiri V."/>
            <person name="Zhang X."/>
            <person name="Suruliraj S."/>
            <person name="Warren W."/>
            <person name="Chinwalla A."/>
            <person name="Mardis E.R."/>
            <person name="Wilson R.K."/>
        </authorList>
    </citation>
    <scope>NUCLEOTIDE SEQUENCE [LARGE SCALE GENOMIC DNA]</scope>
    <source>
        <strain evidence="1 2">YIT 11859</strain>
    </source>
</reference>
<evidence type="ECO:0000313" key="2">
    <source>
        <dbReference type="Proteomes" id="UP000005156"/>
    </source>
</evidence>
<protein>
    <submittedName>
        <fullName evidence="1">Conserved domain protein</fullName>
    </submittedName>
</protein>
<dbReference type="AlphaFoldDB" id="F3QM85"/>
<accession>F3QM85</accession>